<sequence length="232" mass="27143">MVNMVFFRCFVSFYLLVQVAFAQTKTVEFSDELCRYRGHYDSRKFTEKQLLSTYRIVGMGYSIDDRGTSAELTARYESTIREVRAIDVVEDTYFKKLKADMLAYLKQTYTLKKIEKNARTKPEDLIAAVQKDSKAWYYAQALNNGGEQLLKVYEELVKSKMVDNAWPENLWNTYLENMSKDNRLDLAFDYVLVYGWWNSANSLVDHVVYDGTQMKNFLALFIKVDTLNCDEP</sequence>
<keyword evidence="3" id="KW-1185">Reference proteome</keyword>
<proteinExistence type="predicted"/>
<dbReference type="OrthoDB" id="1362060at2"/>
<evidence type="ECO:0000256" key="1">
    <source>
        <dbReference type="SAM" id="SignalP"/>
    </source>
</evidence>
<evidence type="ECO:0000313" key="2">
    <source>
        <dbReference type="EMBL" id="TDS12232.1"/>
    </source>
</evidence>
<dbReference type="AlphaFoldDB" id="A0A4R7CWK8"/>
<name>A0A4R7CWK8_9SPHI</name>
<dbReference type="RefSeq" id="WP_133640877.1">
    <property type="nucleotide sequence ID" value="NZ_SNZV01000006.1"/>
</dbReference>
<organism evidence="2 3">
    <name type="scientific">Sphingobacterium paludis</name>
    <dbReference type="NCBI Taxonomy" id="1476465"/>
    <lineage>
        <taxon>Bacteria</taxon>
        <taxon>Pseudomonadati</taxon>
        <taxon>Bacteroidota</taxon>
        <taxon>Sphingobacteriia</taxon>
        <taxon>Sphingobacteriales</taxon>
        <taxon>Sphingobacteriaceae</taxon>
        <taxon>Sphingobacterium</taxon>
    </lineage>
</organism>
<feature type="signal peptide" evidence="1">
    <location>
        <begin position="1"/>
        <end position="22"/>
    </location>
</feature>
<feature type="chain" id="PRO_5021016199" evidence="1">
    <location>
        <begin position="23"/>
        <end position="232"/>
    </location>
</feature>
<comment type="caution">
    <text evidence="2">The sequence shown here is derived from an EMBL/GenBank/DDBJ whole genome shotgun (WGS) entry which is preliminary data.</text>
</comment>
<dbReference type="Proteomes" id="UP000294752">
    <property type="component" value="Unassembled WGS sequence"/>
</dbReference>
<reference evidence="2 3" key="1">
    <citation type="submission" date="2019-03" db="EMBL/GenBank/DDBJ databases">
        <title>Genomic Encyclopedia of Type Strains, Phase III (KMG-III): the genomes of soil and plant-associated and newly described type strains.</title>
        <authorList>
            <person name="Whitman W."/>
        </authorList>
    </citation>
    <scope>NUCLEOTIDE SEQUENCE [LARGE SCALE GENOMIC DNA]</scope>
    <source>
        <strain evidence="2 3">CGMCC 1.12801</strain>
    </source>
</reference>
<evidence type="ECO:0000313" key="3">
    <source>
        <dbReference type="Proteomes" id="UP000294752"/>
    </source>
</evidence>
<dbReference type="EMBL" id="SNZV01000006">
    <property type="protein sequence ID" value="TDS12232.1"/>
    <property type="molecule type" value="Genomic_DNA"/>
</dbReference>
<accession>A0A4R7CWK8</accession>
<protein>
    <submittedName>
        <fullName evidence="2">Uncharacterized protein</fullName>
    </submittedName>
</protein>
<keyword evidence="1" id="KW-0732">Signal</keyword>
<gene>
    <name evidence="2" type="ORF">B0I21_10687</name>
</gene>